<comment type="function">
    <text evidence="1 12">Required for the export of heme to the periplasm for the biogenesis of c-type cytochromes.</text>
</comment>
<dbReference type="InterPro" id="IPR007078">
    <property type="entry name" value="Haem_export_protD_CcmD"/>
</dbReference>
<evidence type="ECO:0000256" key="1">
    <source>
        <dbReference type="ARBA" id="ARBA00002442"/>
    </source>
</evidence>
<proteinExistence type="inferred from homology"/>
<dbReference type="PANTHER" id="PTHR37531">
    <property type="entry name" value="HEME EXPORTER PROTEIN D"/>
    <property type="match status" value="1"/>
</dbReference>
<dbReference type="GO" id="GO:1903607">
    <property type="term" value="P:cytochrome c biosynthetic process"/>
    <property type="evidence" value="ECO:0007669"/>
    <property type="project" value="TreeGrafter"/>
</dbReference>
<evidence type="ECO:0000256" key="2">
    <source>
        <dbReference type="ARBA" id="ARBA00004377"/>
    </source>
</evidence>
<keyword evidence="11 12" id="KW-0472">Membrane</keyword>
<protein>
    <recommendedName>
        <fullName evidence="4 12">Heme exporter protein D</fullName>
    </recommendedName>
</protein>
<reference evidence="13 14" key="1">
    <citation type="submission" date="2016-10" db="EMBL/GenBank/DDBJ databases">
        <authorList>
            <person name="de Groot N.N."/>
        </authorList>
    </citation>
    <scope>NUCLEOTIDE SEQUENCE [LARGE SCALE GENOMIC DNA]</scope>
    <source>
        <strain evidence="13 14">DSM 25584</strain>
    </source>
</reference>
<keyword evidence="9 12" id="KW-0201">Cytochrome c-type biogenesis</keyword>
<evidence type="ECO:0000256" key="5">
    <source>
        <dbReference type="ARBA" id="ARBA00022448"/>
    </source>
</evidence>
<dbReference type="InterPro" id="IPR052075">
    <property type="entry name" value="Heme_exporter_D"/>
</dbReference>
<dbReference type="GO" id="GO:0015886">
    <property type="term" value="P:heme transport"/>
    <property type="evidence" value="ECO:0007669"/>
    <property type="project" value="InterPro"/>
</dbReference>
<evidence type="ECO:0000256" key="8">
    <source>
        <dbReference type="ARBA" id="ARBA00022692"/>
    </source>
</evidence>
<keyword evidence="6 12" id="KW-1003">Cell membrane</keyword>
<gene>
    <name evidence="13" type="ORF">SAMN05216241_105198</name>
</gene>
<dbReference type="NCBIfam" id="TIGR03141">
    <property type="entry name" value="cytochro_ccmD"/>
    <property type="match status" value="1"/>
</dbReference>
<evidence type="ECO:0000313" key="13">
    <source>
        <dbReference type="EMBL" id="SDG12054.1"/>
    </source>
</evidence>
<name>A0A1G7RN47_9PROT</name>
<feature type="transmembrane region" description="Helical" evidence="12">
    <location>
        <begin position="13"/>
        <end position="33"/>
    </location>
</feature>
<evidence type="ECO:0000256" key="3">
    <source>
        <dbReference type="ARBA" id="ARBA00008741"/>
    </source>
</evidence>
<dbReference type="AlphaFoldDB" id="A0A1G7RN47"/>
<accession>A0A1G7RN47</accession>
<comment type="subcellular location">
    <subcellularLocation>
        <location evidence="2 12">Cell inner membrane</location>
        <topology evidence="2 12">Single-pass membrane protein</topology>
    </subcellularLocation>
</comment>
<keyword evidence="8 12" id="KW-0812">Transmembrane</keyword>
<organism evidence="13 14">
    <name type="scientific">Limimonas halophila</name>
    <dbReference type="NCBI Taxonomy" id="1082479"/>
    <lineage>
        <taxon>Bacteria</taxon>
        <taxon>Pseudomonadati</taxon>
        <taxon>Pseudomonadota</taxon>
        <taxon>Alphaproteobacteria</taxon>
        <taxon>Rhodospirillales</taxon>
        <taxon>Rhodovibrionaceae</taxon>
        <taxon>Limimonas</taxon>
    </lineage>
</organism>
<evidence type="ECO:0000256" key="6">
    <source>
        <dbReference type="ARBA" id="ARBA00022475"/>
    </source>
</evidence>
<dbReference type="GO" id="GO:0005886">
    <property type="term" value="C:plasma membrane"/>
    <property type="evidence" value="ECO:0007669"/>
    <property type="project" value="UniProtKB-SubCell"/>
</dbReference>
<keyword evidence="14" id="KW-1185">Reference proteome</keyword>
<evidence type="ECO:0000256" key="9">
    <source>
        <dbReference type="ARBA" id="ARBA00022748"/>
    </source>
</evidence>
<dbReference type="Pfam" id="PF04995">
    <property type="entry name" value="CcmD"/>
    <property type="match status" value="1"/>
</dbReference>
<keyword evidence="10 12" id="KW-1133">Transmembrane helix</keyword>
<dbReference type="Proteomes" id="UP000199415">
    <property type="component" value="Unassembled WGS sequence"/>
</dbReference>
<dbReference type="RefSeq" id="WP_218119167.1">
    <property type="nucleotide sequence ID" value="NZ_FNCE01000005.1"/>
</dbReference>
<keyword evidence="7 12" id="KW-0997">Cell inner membrane</keyword>
<dbReference type="GO" id="GO:0017004">
    <property type="term" value="P:cytochrome complex assembly"/>
    <property type="evidence" value="ECO:0007669"/>
    <property type="project" value="UniProtKB-KW"/>
</dbReference>
<keyword evidence="5 12" id="KW-0813">Transport</keyword>
<evidence type="ECO:0000256" key="10">
    <source>
        <dbReference type="ARBA" id="ARBA00022989"/>
    </source>
</evidence>
<dbReference type="PANTHER" id="PTHR37531:SF1">
    <property type="entry name" value="HEME EXPORTER PROTEIN D"/>
    <property type="match status" value="1"/>
</dbReference>
<dbReference type="EMBL" id="FNCE01000005">
    <property type="protein sequence ID" value="SDG12054.1"/>
    <property type="molecule type" value="Genomic_DNA"/>
</dbReference>
<comment type="similarity">
    <text evidence="3 12">Belongs to the CcmD/CycX/HelD family.</text>
</comment>
<evidence type="ECO:0000256" key="11">
    <source>
        <dbReference type="ARBA" id="ARBA00023136"/>
    </source>
</evidence>
<evidence type="ECO:0000256" key="4">
    <source>
        <dbReference type="ARBA" id="ARBA00016461"/>
    </source>
</evidence>
<evidence type="ECO:0000256" key="7">
    <source>
        <dbReference type="ARBA" id="ARBA00022519"/>
    </source>
</evidence>
<sequence>MQAVLDYLAMGGYAAYIWPAYGLSVLVMGGLVVQSVRQLRARQRAVAALERGRRRQRDTDGES</sequence>
<evidence type="ECO:0000313" key="14">
    <source>
        <dbReference type="Proteomes" id="UP000199415"/>
    </source>
</evidence>
<dbReference type="STRING" id="1082479.SAMN05216241_105198"/>
<evidence type="ECO:0000256" key="12">
    <source>
        <dbReference type="RuleBase" id="RU363101"/>
    </source>
</evidence>